<dbReference type="GeneID" id="27429863"/>
<evidence type="ECO:0000256" key="1">
    <source>
        <dbReference type="PROSITE-ProRule" id="PRU00175"/>
    </source>
</evidence>
<dbReference type="InterPro" id="IPR001370">
    <property type="entry name" value="BIR_rpt"/>
</dbReference>
<gene>
    <name evidence="3" type="primary">iap-2</name>
</gene>
<evidence type="ECO:0000313" key="3">
    <source>
        <dbReference type="EMBL" id="AKR17356.1"/>
    </source>
</evidence>
<keyword evidence="4" id="KW-1185">Reference proteome</keyword>
<dbReference type="RefSeq" id="YP_009250033.1">
    <property type="nucleotide sequence ID" value="NC_029997.2"/>
</dbReference>
<feature type="domain" description="RING-type" evidence="2">
    <location>
        <begin position="187"/>
        <end position="222"/>
    </location>
</feature>
<dbReference type="Proteomes" id="UP000201861">
    <property type="component" value="Segment"/>
</dbReference>
<keyword evidence="1" id="KW-0863">Zinc-finger</keyword>
<reference evidence="3" key="1">
    <citation type="submission" date="2017-04" db="EMBL/GenBank/DDBJ databases">
        <title>Complete genome sequence of Urbanus proteus nucleopolyhedrovirus (UrprNPV).</title>
        <authorList>
            <person name="Santos E.R."/>
            <person name="Melo F.L."/>
            <person name="Sosa-Gomez D.R."/>
            <person name="Ribeiro B.M."/>
            <person name="Ardisson-Araujo D.M.P."/>
        </authorList>
    </citation>
    <scope>NUCLEOTIDE SEQUENCE [LARGE SCALE GENOMIC DNA]</scope>
    <source>
        <strain evidence="3">Southern Brazil</strain>
    </source>
</reference>
<name>A0A162GUM4_9ABAC</name>
<dbReference type="EMBL" id="KR011717">
    <property type="protein sequence ID" value="AKR17356.1"/>
    <property type="molecule type" value="Genomic_DNA"/>
</dbReference>
<dbReference type="OrthoDB" id="9255at10239"/>
<dbReference type="GO" id="GO:0008270">
    <property type="term" value="F:zinc ion binding"/>
    <property type="evidence" value="ECO:0007669"/>
    <property type="project" value="UniProtKB-KW"/>
</dbReference>
<dbReference type="Gene3D" id="1.10.1170.10">
    <property type="entry name" value="Inhibitor Of Apoptosis Protein (2mihbC-IAP-1), Chain A"/>
    <property type="match status" value="1"/>
</dbReference>
<organism evidence="3 4">
    <name type="scientific">Urbanus proteus nucleopolyhedrovirus</name>
    <dbReference type="NCBI Taxonomy" id="1675866"/>
    <lineage>
        <taxon>Viruses</taxon>
        <taxon>Viruses incertae sedis</taxon>
        <taxon>Naldaviricetes</taxon>
        <taxon>Lefavirales</taxon>
        <taxon>Baculoviridae</taxon>
        <taxon>Alphabaculovirus</taxon>
        <taxon>Alphabaculovirus urprotei</taxon>
    </lineage>
</organism>
<dbReference type="PROSITE" id="PS50143">
    <property type="entry name" value="BIR_REPEAT_2"/>
    <property type="match status" value="1"/>
</dbReference>
<dbReference type="SUPFAM" id="SSF57924">
    <property type="entry name" value="Inhibitor of apoptosis (IAP) repeat"/>
    <property type="match status" value="1"/>
</dbReference>
<dbReference type="InterPro" id="IPR013083">
    <property type="entry name" value="Znf_RING/FYVE/PHD"/>
</dbReference>
<dbReference type="InterPro" id="IPR001841">
    <property type="entry name" value="Znf_RING"/>
</dbReference>
<dbReference type="Pfam" id="PF13920">
    <property type="entry name" value="zf-C3HC4_3"/>
    <property type="match status" value="1"/>
</dbReference>
<protein>
    <submittedName>
        <fullName evidence="3">IAP-2</fullName>
    </submittedName>
</protein>
<dbReference type="Gene3D" id="3.30.40.10">
    <property type="entry name" value="Zinc/RING finger domain, C3HC4 (zinc finger)"/>
    <property type="match status" value="1"/>
</dbReference>
<keyword evidence="1" id="KW-0479">Metal-binding</keyword>
<evidence type="ECO:0000259" key="2">
    <source>
        <dbReference type="PROSITE" id="PS50089"/>
    </source>
</evidence>
<evidence type="ECO:0000313" key="4">
    <source>
        <dbReference type="Proteomes" id="UP000201861"/>
    </source>
</evidence>
<dbReference type="PROSITE" id="PS50089">
    <property type="entry name" value="ZF_RING_2"/>
    <property type="match status" value="1"/>
</dbReference>
<keyword evidence="1" id="KW-0862">Zinc</keyword>
<accession>A0A162GUM4</accession>
<proteinExistence type="predicted"/>
<sequence length="233" mass="27337">MDTLHAHAINKTIAPLQRNRYVYRTTRMNTFETVNNKFSAQDKQFIVNSGVYYCVTTRKLKCAFCNFNTNVINWNDILKHTFSTCYKCIQNLFYNEHLRNESFIVYNVFVQYTKQLSRNGFFYNPCTKKIHCCNCGFTILKFNNINKILNLHVNMSSKCLFTQNNFAPSAPQLPFQLNQKNDNNFECVVCFKNTREICFLPCKHVVVCSECAVIIAECCVCRVHIQNKMRIFL</sequence>
<dbReference type="Pfam" id="PF00653">
    <property type="entry name" value="BIR"/>
    <property type="match status" value="1"/>
</dbReference>
<dbReference type="KEGG" id="vg:27429863"/>